<dbReference type="Proteomes" id="UP000241474">
    <property type="component" value="Segment"/>
</dbReference>
<proteinExistence type="predicted"/>
<organismHost>
    <name type="scientific">Acanthamoeba polyphaga</name>
    <name type="common">Amoeba</name>
    <dbReference type="NCBI Taxonomy" id="5757"/>
</organismHost>
<name>A0A0G2Y593_MIMIV</name>
<dbReference type="EMBL" id="KM982401">
    <property type="protein sequence ID" value="AKI78942.1"/>
    <property type="molecule type" value="Genomic_DNA"/>
</dbReference>
<reference evidence="1 2" key="1">
    <citation type="submission" date="2014-10" db="EMBL/GenBank/DDBJ databases">
        <title>Pan-genome analysis of Brazilian lineage A amoebal mimiviruses.</title>
        <authorList>
            <person name="Assis F.L."/>
            <person name="Abrahao J.S."/>
            <person name="Kroon E.G."/>
            <person name="Dornas F.P."/>
            <person name="Andrade K.R."/>
            <person name="Borato P.V.M."/>
            <person name="Pilotto M.R."/>
            <person name="Benamar S."/>
            <person name="LaScola B."/>
            <person name="Colson P."/>
        </authorList>
    </citation>
    <scope>NUCLEOTIDE SEQUENCE [LARGE SCALE GENOMIC DNA]</scope>
    <source>
        <strain evidence="1 2">Oyster</strain>
    </source>
</reference>
<evidence type="ECO:0000313" key="1">
    <source>
        <dbReference type="EMBL" id="AKI78942.1"/>
    </source>
</evidence>
<protein>
    <submittedName>
        <fullName evidence="1">Uncharacterized protein</fullName>
    </submittedName>
</protein>
<accession>A0A0G2Y593</accession>
<evidence type="ECO:0000313" key="2">
    <source>
        <dbReference type="Proteomes" id="UP000241474"/>
    </source>
</evidence>
<organism evidence="1 2">
    <name type="scientific">Acanthamoeba polyphaga mimivirus</name>
    <name type="common">APMV</name>
    <dbReference type="NCBI Taxonomy" id="212035"/>
    <lineage>
        <taxon>Viruses</taxon>
        <taxon>Varidnaviria</taxon>
        <taxon>Bamfordvirae</taxon>
        <taxon>Nucleocytoviricota</taxon>
        <taxon>Megaviricetes</taxon>
        <taxon>Imitervirales</taxon>
        <taxon>Mimiviridae</taxon>
        <taxon>Megamimivirinae</taxon>
        <taxon>Mimivirus</taxon>
        <taxon>Mimivirus bradfordmassiliense</taxon>
    </lineage>
</organism>
<sequence length="391" mass="46178">MCYIKILLTMCDFVFCYGSSNERKLSKYIKDTKKGVRLYVSDKEYIYVEIKKTNRKNLVINFEDSLKFIKFLVKNKIHCQLLNNKHSCGFCKNYRTYFQYIVQNKHVQHIKLFVGKFIPMIRSICEFVDFNLSYVIEDKQIFENNNIDLEIVKYIFEIGNLIDVDYIVEYTLKTLDDVGIDLLEIFIGIYKQKITYFFTEDFGNIGDLLNTVLNMWAFIIPAFKTDNVNLFNYVVEELSNITDDINEEELDKNQIVLLNKIKKKYIYSELKIGIFLNTCIHNSFDCPNVFKQLMEDDIKDYTSIDSFAYIFFHKIVVNNKFAYAGILCEKINGNQKVLKNLLFYTVSTIDEARILVDYGLDYEKIYEDPGFNKLAEHTIKIIEQLVKETDN</sequence>